<protein>
    <recommendedName>
        <fullName evidence="4 12">4-hydroxy-tetrahydrodipicolinate synthase</fullName>
        <shortName evidence="12">HTPA synthase</shortName>
        <ecNumber evidence="4 12">4.3.3.7</ecNumber>
    </recommendedName>
</protein>
<dbReference type="SMART" id="SM01130">
    <property type="entry name" value="DHDPS"/>
    <property type="match status" value="1"/>
</dbReference>
<keyword evidence="7 12" id="KW-0220">Diaminopimelate biosynthesis</keyword>
<dbReference type="GO" id="GO:0019877">
    <property type="term" value="P:diaminopimelate biosynthetic process"/>
    <property type="evidence" value="ECO:0007669"/>
    <property type="project" value="UniProtKB-UniRule"/>
</dbReference>
<evidence type="ECO:0000256" key="1">
    <source>
        <dbReference type="ARBA" id="ARBA00003294"/>
    </source>
</evidence>
<comment type="catalytic activity">
    <reaction evidence="11 12">
        <text>L-aspartate 4-semialdehyde + pyruvate = (2S,4S)-4-hydroxy-2,3,4,5-tetrahydrodipicolinate + H2O + H(+)</text>
        <dbReference type="Rhea" id="RHEA:34171"/>
        <dbReference type="ChEBI" id="CHEBI:15361"/>
        <dbReference type="ChEBI" id="CHEBI:15377"/>
        <dbReference type="ChEBI" id="CHEBI:15378"/>
        <dbReference type="ChEBI" id="CHEBI:67139"/>
        <dbReference type="ChEBI" id="CHEBI:537519"/>
        <dbReference type="EC" id="4.3.3.7"/>
    </reaction>
</comment>
<keyword evidence="9 12" id="KW-0456">Lyase</keyword>
<dbReference type="Pfam" id="PF00701">
    <property type="entry name" value="DHDPS"/>
    <property type="match status" value="1"/>
</dbReference>
<evidence type="ECO:0000256" key="16">
    <source>
        <dbReference type="PIRSR" id="PIRSR001365-3"/>
    </source>
</evidence>
<feature type="active site" description="Proton donor/acceptor" evidence="12 14">
    <location>
        <position position="133"/>
    </location>
</feature>
<dbReference type="PANTHER" id="PTHR12128">
    <property type="entry name" value="DIHYDRODIPICOLINATE SYNTHASE"/>
    <property type="match status" value="1"/>
</dbReference>
<evidence type="ECO:0000256" key="10">
    <source>
        <dbReference type="ARBA" id="ARBA00023270"/>
    </source>
</evidence>
<evidence type="ECO:0000256" key="9">
    <source>
        <dbReference type="ARBA" id="ARBA00023239"/>
    </source>
</evidence>
<keyword evidence="10 12" id="KW-0704">Schiff base</keyword>
<feature type="site" description="Part of a proton relay during catalysis" evidence="12 16">
    <location>
        <position position="107"/>
    </location>
</feature>
<feature type="site" description="L-lysine inhibitor binding" evidence="16">
    <location>
        <position position="106"/>
    </location>
</feature>
<dbReference type="InterPro" id="IPR020625">
    <property type="entry name" value="Schiff_base-form_aldolases_AS"/>
</dbReference>
<feature type="site" description="L-lysine inhibitor binding; via carbonyl oxygen" evidence="16">
    <location>
        <position position="49"/>
    </location>
</feature>
<comment type="function">
    <text evidence="1 12">Catalyzes the condensation of (S)-aspartate-beta-semialdehyde [(S)-ASA] and pyruvate to 4-hydroxy-tetrahydrodipicolinate (HTPA).</text>
</comment>
<comment type="subunit">
    <text evidence="12">Homotetramer; dimer of dimers.</text>
</comment>
<name>A0A7V2SYF9_LEUMU</name>
<feature type="binding site" evidence="12 15">
    <location>
        <position position="45"/>
    </location>
    <ligand>
        <name>pyruvate</name>
        <dbReference type="ChEBI" id="CHEBI:15361"/>
    </ligand>
</feature>
<dbReference type="InterPro" id="IPR005263">
    <property type="entry name" value="DapA"/>
</dbReference>
<keyword evidence="6 12" id="KW-0028">Amino-acid biosynthesis</keyword>
<gene>
    <name evidence="12" type="primary">dapA</name>
    <name evidence="17" type="ORF">ENJ51_02805</name>
</gene>
<dbReference type="GO" id="GO:0005829">
    <property type="term" value="C:cytosol"/>
    <property type="evidence" value="ECO:0007669"/>
    <property type="project" value="TreeGrafter"/>
</dbReference>
<comment type="caution">
    <text evidence="17">The sequence shown here is derived from an EMBL/GenBank/DDBJ whole genome shotgun (WGS) entry which is preliminary data.</text>
</comment>
<evidence type="ECO:0000256" key="5">
    <source>
        <dbReference type="ARBA" id="ARBA00022490"/>
    </source>
</evidence>
<evidence type="ECO:0000256" key="12">
    <source>
        <dbReference type="HAMAP-Rule" id="MF_00418"/>
    </source>
</evidence>
<dbReference type="GO" id="GO:0009089">
    <property type="term" value="P:lysine biosynthetic process via diaminopimelate"/>
    <property type="evidence" value="ECO:0007669"/>
    <property type="project" value="UniProtKB-UniRule"/>
</dbReference>
<dbReference type="PRINTS" id="PR00146">
    <property type="entry name" value="DHPICSNTHASE"/>
</dbReference>
<evidence type="ECO:0000256" key="11">
    <source>
        <dbReference type="ARBA" id="ARBA00047836"/>
    </source>
</evidence>
<evidence type="ECO:0000256" key="3">
    <source>
        <dbReference type="ARBA" id="ARBA00007592"/>
    </source>
</evidence>
<dbReference type="SUPFAM" id="SSF51569">
    <property type="entry name" value="Aldolase"/>
    <property type="match status" value="1"/>
</dbReference>
<evidence type="ECO:0000256" key="7">
    <source>
        <dbReference type="ARBA" id="ARBA00022915"/>
    </source>
</evidence>
<dbReference type="HAMAP" id="MF_00418">
    <property type="entry name" value="DapA"/>
    <property type="match status" value="1"/>
</dbReference>
<dbReference type="InterPro" id="IPR013785">
    <property type="entry name" value="Aldolase_TIM"/>
</dbReference>
<dbReference type="AlphaFoldDB" id="A0A7V2SYF9"/>
<keyword evidence="5 12" id="KW-0963">Cytoplasm</keyword>
<feature type="active site" description="Schiff-base intermediate with substrate" evidence="12 14">
    <location>
        <position position="161"/>
    </location>
</feature>
<dbReference type="Gene3D" id="3.20.20.70">
    <property type="entry name" value="Aldolase class I"/>
    <property type="match status" value="1"/>
</dbReference>
<organism evidence="17">
    <name type="scientific">Leucothrix mucor</name>
    <dbReference type="NCBI Taxonomy" id="45248"/>
    <lineage>
        <taxon>Bacteria</taxon>
        <taxon>Pseudomonadati</taxon>
        <taxon>Pseudomonadota</taxon>
        <taxon>Gammaproteobacteria</taxon>
        <taxon>Thiotrichales</taxon>
        <taxon>Thiotrichaceae</taxon>
        <taxon>Leucothrix</taxon>
    </lineage>
</organism>
<accession>A0A7V2SYF9</accession>
<comment type="subcellular location">
    <subcellularLocation>
        <location evidence="12">Cytoplasm</location>
    </subcellularLocation>
</comment>
<evidence type="ECO:0000256" key="13">
    <source>
        <dbReference type="PIRNR" id="PIRNR001365"/>
    </source>
</evidence>
<evidence type="ECO:0000256" key="15">
    <source>
        <dbReference type="PIRSR" id="PIRSR001365-2"/>
    </source>
</evidence>
<feature type="site" description="L-lysine inhibitor binding" evidence="16">
    <location>
        <position position="80"/>
    </location>
</feature>
<dbReference type="PIRSF" id="PIRSF001365">
    <property type="entry name" value="DHDPS"/>
    <property type="match status" value="1"/>
</dbReference>
<dbReference type="CDD" id="cd00950">
    <property type="entry name" value="DHDPS"/>
    <property type="match status" value="1"/>
</dbReference>
<dbReference type="EC" id="4.3.3.7" evidence="4 12"/>
<dbReference type="PANTHER" id="PTHR12128:SF66">
    <property type="entry name" value="4-HYDROXY-2-OXOGLUTARATE ALDOLASE, MITOCHONDRIAL"/>
    <property type="match status" value="1"/>
</dbReference>
<proteinExistence type="inferred from homology"/>
<evidence type="ECO:0000256" key="4">
    <source>
        <dbReference type="ARBA" id="ARBA00012086"/>
    </source>
</evidence>
<reference evidence="17" key="1">
    <citation type="journal article" date="2020" name="mSystems">
        <title>Genome- and Community-Level Interaction Insights into Carbon Utilization and Element Cycling Functions of Hydrothermarchaeota in Hydrothermal Sediment.</title>
        <authorList>
            <person name="Zhou Z."/>
            <person name="Liu Y."/>
            <person name="Xu W."/>
            <person name="Pan J."/>
            <person name="Luo Z.H."/>
            <person name="Li M."/>
        </authorList>
    </citation>
    <scope>NUCLEOTIDE SEQUENCE [LARGE SCALE GENOMIC DNA]</scope>
    <source>
        <strain evidence="17">HyVt-493</strain>
    </source>
</reference>
<comment type="similarity">
    <text evidence="3 12 13">Belongs to the DapA family.</text>
</comment>
<dbReference type="Proteomes" id="UP000885750">
    <property type="component" value="Unassembled WGS sequence"/>
</dbReference>
<evidence type="ECO:0000256" key="14">
    <source>
        <dbReference type="PIRSR" id="PIRSR001365-1"/>
    </source>
</evidence>
<keyword evidence="8 12" id="KW-0457">Lysine biosynthesis</keyword>
<feature type="site" description="L-lysine inhibitor binding" evidence="16">
    <location>
        <position position="84"/>
    </location>
</feature>
<sequence>MLRGSMVALITPMTDDGSIDEAVLEALVDFHLQNQTDVIVAMGTTGESATLSHKEHRHVVKRVVELVNGKIPVMAGTGSNNTAEALDLTAAAKEDGADACLLVTPYYNKPMQEGLYQHYKLIAEKVAIPQVLYNVPGRTACDLLPETTARLADIENIVAIKEATGDLNRAKQTLELCGDRLDVFSGDDATAIELMLMGGKGNISVTANLAPQAMHELCAAALAGDRAKAEAINAPLAGLHKKLFLQSSPIPAKWAMHKMGFGGKGIRLPLTVFADKYHAELLEAMKAAGIEV</sequence>
<comment type="caution">
    <text evidence="12">Was originally thought to be a dihydrodipicolinate synthase (DHDPS), catalyzing the condensation of (S)-aspartate-beta-semialdehyde [(S)-ASA] and pyruvate to dihydrodipicolinate (DHDP). However, it was shown in E.coli that the product of the enzymatic reaction is not dihydrodipicolinate but in fact (4S)-4-hydroxy-2,3,4,5-tetrahydro-(2S)-dipicolinic acid (HTPA), and that the consecutive dehydration reaction leading to DHDP is not spontaneous but catalyzed by DapB.</text>
</comment>
<evidence type="ECO:0000256" key="8">
    <source>
        <dbReference type="ARBA" id="ARBA00023154"/>
    </source>
</evidence>
<dbReference type="UniPathway" id="UPA00034">
    <property type="reaction ID" value="UER00017"/>
</dbReference>
<evidence type="ECO:0000313" key="17">
    <source>
        <dbReference type="EMBL" id="HFC91724.1"/>
    </source>
</evidence>
<evidence type="ECO:0000256" key="2">
    <source>
        <dbReference type="ARBA" id="ARBA00005120"/>
    </source>
</evidence>
<dbReference type="EMBL" id="DRMS01000115">
    <property type="protein sequence ID" value="HFC91724.1"/>
    <property type="molecule type" value="Genomic_DNA"/>
</dbReference>
<evidence type="ECO:0000256" key="6">
    <source>
        <dbReference type="ARBA" id="ARBA00022605"/>
    </source>
</evidence>
<comment type="pathway">
    <text evidence="2 12">Amino-acid biosynthesis; L-lysine biosynthesis via DAP pathway; (S)-tetrahydrodipicolinate from L-aspartate: step 3/4.</text>
</comment>
<feature type="site" description="Part of a proton relay during catalysis" evidence="12 16">
    <location>
        <position position="44"/>
    </location>
</feature>
<dbReference type="GO" id="GO:0008840">
    <property type="term" value="F:4-hydroxy-tetrahydrodipicolinate synthase activity"/>
    <property type="evidence" value="ECO:0007669"/>
    <property type="project" value="UniProtKB-UniRule"/>
</dbReference>
<dbReference type="InterPro" id="IPR002220">
    <property type="entry name" value="DapA-like"/>
</dbReference>
<dbReference type="PROSITE" id="PS00666">
    <property type="entry name" value="DHDPS_2"/>
    <property type="match status" value="1"/>
</dbReference>
<feature type="binding site" evidence="12 15">
    <location>
        <position position="203"/>
    </location>
    <ligand>
        <name>pyruvate</name>
        <dbReference type="ChEBI" id="CHEBI:15361"/>
    </ligand>
</feature>
<dbReference type="NCBIfam" id="TIGR00674">
    <property type="entry name" value="dapA"/>
    <property type="match status" value="1"/>
</dbReference>